<evidence type="ECO:0000313" key="2">
    <source>
        <dbReference type="EMBL" id="MFO7193541.1"/>
    </source>
</evidence>
<feature type="domain" description="Metallo-beta-lactamase" evidence="1">
    <location>
        <begin position="37"/>
        <end position="244"/>
    </location>
</feature>
<keyword evidence="3" id="KW-0378">Hydrolase</keyword>
<organism evidence="3">
    <name type="scientific">Thermocrispum agreste</name>
    <dbReference type="NCBI Taxonomy" id="37925"/>
    <lineage>
        <taxon>Bacteria</taxon>
        <taxon>Bacillati</taxon>
        <taxon>Actinomycetota</taxon>
        <taxon>Actinomycetes</taxon>
        <taxon>Pseudonocardiales</taxon>
        <taxon>Pseudonocardiaceae</taxon>
        <taxon>Thermocrispum</taxon>
    </lineage>
</organism>
<dbReference type="STRING" id="1111738.GCA_000427905_00395"/>
<protein>
    <submittedName>
        <fullName evidence="3">MBL fold metallo-hydrolase</fullName>
    </submittedName>
</protein>
<evidence type="ECO:0000313" key="4">
    <source>
        <dbReference type="Proteomes" id="UP000249324"/>
    </source>
</evidence>
<reference evidence="3" key="2">
    <citation type="submission" date="2018-05" db="EMBL/GenBank/DDBJ databases">
        <authorList>
            <person name="Lanie J.A."/>
            <person name="Ng W.-L."/>
            <person name="Kazmierczak K.M."/>
            <person name="Andrzejewski T.M."/>
            <person name="Davidsen T.M."/>
            <person name="Wayne K.J."/>
            <person name="Tettelin H."/>
            <person name="Glass J.I."/>
            <person name="Rusch D."/>
            <person name="Podicherti R."/>
            <person name="Tsui H.-C.T."/>
            <person name="Winkler M.E."/>
        </authorList>
    </citation>
    <scope>NUCLEOTIDE SEQUENCE</scope>
    <source>
        <strain evidence="3">ZC4RG45</strain>
    </source>
</reference>
<gene>
    <name evidence="2" type="ORF">DIU77_014970</name>
    <name evidence="3" type="ORF">DIU77_18450</name>
</gene>
<dbReference type="GO" id="GO:0016787">
    <property type="term" value="F:hydrolase activity"/>
    <property type="evidence" value="ECO:0007669"/>
    <property type="project" value="UniProtKB-KW"/>
</dbReference>
<dbReference type="SUPFAM" id="SSF56281">
    <property type="entry name" value="Metallo-hydrolase/oxidoreductase"/>
    <property type="match status" value="1"/>
</dbReference>
<dbReference type="Gene3D" id="3.60.15.10">
    <property type="entry name" value="Ribonuclease Z/Hydroxyacylglutathione hydrolase-like"/>
    <property type="match status" value="1"/>
</dbReference>
<evidence type="ECO:0000313" key="3">
    <source>
        <dbReference type="EMBL" id="PZM90002.1"/>
    </source>
</evidence>
<dbReference type="InterPro" id="IPR036866">
    <property type="entry name" value="RibonucZ/Hydroxyglut_hydro"/>
</dbReference>
<reference evidence="2" key="1">
    <citation type="submission" date="2018-05" db="EMBL/GenBank/DDBJ databases">
        <authorList>
            <person name="Moura L."/>
            <person name="Setubal J.C."/>
        </authorList>
    </citation>
    <scope>NUCLEOTIDE SEQUENCE</scope>
    <source>
        <strain evidence="2">ZC4RG45</strain>
    </source>
</reference>
<dbReference type="EMBL" id="QGUI01000906">
    <property type="protein sequence ID" value="PZM90002.1"/>
    <property type="molecule type" value="Genomic_DNA"/>
</dbReference>
<dbReference type="InterPro" id="IPR001279">
    <property type="entry name" value="Metallo-B-lactamas"/>
</dbReference>
<dbReference type="PANTHER" id="PTHR23131:SF4">
    <property type="entry name" value="METALLO-BETA-LACTAMASE SUPERFAMILY POTEIN"/>
    <property type="match status" value="1"/>
</dbReference>
<dbReference type="Pfam" id="PF00753">
    <property type="entry name" value="Lactamase_B"/>
    <property type="match status" value="1"/>
</dbReference>
<dbReference type="AlphaFoldDB" id="A0A2W4IT06"/>
<reference evidence="2 4" key="3">
    <citation type="journal article" date="2021" name="BMC Genomics">
        <title>Genome-resolved metagenome and metatranscriptome analyses of thermophilic composting reveal key bacterial players and their metabolic interactions.</title>
        <authorList>
            <person name="Braga L.P.P."/>
            <person name="Pereira R.V."/>
            <person name="Martins L.F."/>
            <person name="Moura L.M.S."/>
            <person name="Sanchez F.B."/>
            <person name="Patane J.S.L."/>
            <person name="da Silva A.M."/>
            <person name="Setubal J.C."/>
        </authorList>
    </citation>
    <scope>NUCLEOTIDE SEQUENCE [LARGE SCALE GENOMIC DNA]</scope>
    <source>
        <strain evidence="2">ZC4RG45</strain>
    </source>
</reference>
<dbReference type="PANTHER" id="PTHR23131">
    <property type="entry name" value="ENDORIBONUCLEASE LACTB2"/>
    <property type="match status" value="1"/>
</dbReference>
<sequence length="246" mass="27793">MSRLLPQPEDWTEPGAHPVVPGVHRVPLPLPMEGLTTVNAYVLEGRDGLVLIDPGWASPETERAMAAALRQLGHRISDIRLCLATHHHWDHYTQAYQWRDELGSRLLLGWEERHSIESYFASTSRFPNHAEWLVRCGAGELAERIRELDFQSEREADMPYGLPDGWLYDGDTIELAEGTLHAVYTPGHTRGHVVFRHADAGVLFSGDHILPHITPSLGFEWAPEKRPLRSFLRSLKLTLAQPDALL</sequence>
<name>A0A2W4IT06_9PSEU</name>
<proteinExistence type="predicted"/>
<accession>A0A2W4IT06</accession>
<dbReference type="InterPro" id="IPR050662">
    <property type="entry name" value="Sec-metab_biosynth-thioest"/>
</dbReference>
<feature type="non-terminal residue" evidence="3">
    <location>
        <position position="246"/>
    </location>
</feature>
<evidence type="ECO:0000259" key="1">
    <source>
        <dbReference type="SMART" id="SM00849"/>
    </source>
</evidence>
<comment type="caution">
    <text evidence="3">The sequence shown here is derived from an EMBL/GenBank/DDBJ whole genome shotgun (WGS) entry which is preliminary data.</text>
</comment>
<reference evidence="2" key="4">
    <citation type="submission" date="2023-08" db="EMBL/GenBank/DDBJ databases">
        <authorList>
            <person name="Guima S.E.S."/>
            <person name="Martins L.F."/>
            <person name="Silva A.M."/>
            <person name="Setubal J.C."/>
        </authorList>
    </citation>
    <scope>NUCLEOTIDE SEQUENCE</scope>
    <source>
        <strain evidence="2">ZC4RG45</strain>
    </source>
</reference>
<dbReference type="EMBL" id="QGUI02000229">
    <property type="protein sequence ID" value="MFO7193541.1"/>
    <property type="molecule type" value="Genomic_DNA"/>
</dbReference>
<dbReference type="SMART" id="SM00849">
    <property type="entry name" value="Lactamase_B"/>
    <property type="match status" value="1"/>
</dbReference>
<dbReference type="Proteomes" id="UP000249324">
    <property type="component" value="Unassembled WGS sequence"/>
</dbReference>